<evidence type="ECO:0000256" key="15">
    <source>
        <dbReference type="SAM" id="Phobius"/>
    </source>
</evidence>
<dbReference type="InterPro" id="IPR011850">
    <property type="entry name" value="T2SS_GspF"/>
</dbReference>
<keyword evidence="6" id="KW-0997">Cell inner membrane</keyword>
<evidence type="ECO:0000256" key="8">
    <source>
        <dbReference type="ARBA" id="ARBA00022723"/>
    </source>
</evidence>
<dbReference type="Gene3D" id="1.20.81.30">
    <property type="entry name" value="Type II secretion system (T2SS), domain F"/>
    <property type="match status" value="2"/>
</dbReference>
<evidence type="ECO:0000256" key="11">
    <source>
        <dbReference type="ARBA" id="ARBA00022989"/>
    </source>
</evidence>
<evidence type="ECO:0000256" key="3">
    <source>
        <dbReference type="ARBA" id="ARBA00005745"/>
    </source>
</evidence>
<proteinExistence type="inferred from homology"/>
<feature type="transmembrane region" description="Helical" evidence="15">
    <location>
        <begin position="176"/>
        <end position="198"/>
    </location>
</feature>
<evidence type="ECO:0000256" key="9">
    <source>
        <dbReference type="ARBA" id="ARBA00022837"/>
    </source>
</evidence>
<dbReference type="GO" id="GO:0005886">
    <property type="term" value="C:plasma membrane"/>
    <property type="evidence" value="ECO:0007669"/>
    <property type="project" value="UniProtKB-SubCell"/>
</dbReference>
<keyword evidence="10" id="KW-0653">Protein transport</keyword>
<dbReference type="PROSITE" id="PS00874">
    <property type="entry name" value="T2SP_F"/>
    <property type="match status" value="1"/>
</dbReference>
<dbReference type="PANTHER" id="PTHR30012:SF0">
    <property type="entry name" value="TYPE II SECRETION SYSTEM PROTEIN F-RELATED"/>
    <property type="match status" value="1"/>
</dbReference>
<name>A0A495D320_9PROT</name>
<reference evidence="17 18" key="1">
    <citation type="submission" date="2018-10" db="EMBL/GenBank/DDBJ databases">
        <title>Genomic Encyclopedia of Type Strains, Phase IV (KMG-IV): sequencing the most valuable type-strain genomes for metagenomic binning, comparative biology and taxonomic classification.</title>
        <authorList>
            <person name="Goeker M."/>
        </authorList>
    </citation>
    <scope>NUCLEOTIDE SEQUENCE [LARGE SCALE GENOMIC DNA]</scope>
    <source>
        <strain evidence="17 18">DSM 4734</strain>
    </source>
</reference>
<dbReference type="NCBIfam" id="TIGR02120">
    <property type="entry name" value="GspF"/>
    <property type="match status" value="1"/>
</dbReference>
<gene>
    <name evidence="17" type="ORF">C7435_2420</name>
</gene>
<evidence type="ECO:0000256" key="6">
    <source>
        <dbReference type="ARBA" id="ARBA00022519"/>
    </source>
</evidence>
<feature type="transmembrane region" description="Helical" evidence="15">
    <location>
        <begin position="383"/>
        <end position="403"/>
    </location>
</feature>
<dbReference type="InterPro" id="IPR003004">
    <property type="entry name" value="GspF/PilC"/>
</dbReference>
<feature type="domain" description="Type II secretion system protein GspF" evidence="16">
    <location>
        <begin position="279"/>
        <end position="401"/>
    </location>
</feature>
<keyword evidence="12 15" id="KW-0472">Membrane</keyword>
<accession>A0A495D320</accession>
<keyword evidence="11 15" id="KW-1133">Transmembrane helix</keyword>
<evidence type="ECO:0000256" key="5">
    <source>
        <dbReference type="ARBA" id="ARBA00022475"/>
    </source>
</evidence>
<dbReference type="InterPro" id="IPR042094">
    <property type="entry name" value="T2SS_GspF_sf"/>
</dbReference>
<evidence type="ECO:0000256" key="4">
    <source>
        <dbReference type="ARBA" id="ARBA00022448"/>
    </source>
</evidence>
<dbReference type="PRINTS" id="PR00812">
    <property type="entry name" value="BCTERIALGSPF"/>
</dbReference>
<organism evidence="17 18">
    <name type="scientific">Maricaulis maris</name>
    <dbReference type="NCBI Taxonomy" id="74318"/>
    <lineage>
        <taxon>Bacteria</taxon>
        <taxon>Pseudomonadati</taxon>
        <taxon>Pseudomonadota</taxon>
        <taxon>Alphaproteobacteria</taxon>
        <taxon>Maricaulales</taxon>
        <taxon>Maricaulaceae</taxon>
        <taxon>Maricaulis</taxon>
    </lineage>
</organism>
<keyword evidence="5" id="KW-1003">Cell membrane</keyword>
<keyword evidence="8" id="KW-0479">Metal-binding</keyword>
<evidence type="ECO:0000256" key="12">
    <source>
        <dbReference type="ARBA" id="ARBA00023136"/>
    </source>
</evidence>
<evidence type="ECO:0000256" key="14">
    <source>
        <dbReference type="RuleBase" id="RU003923"/>
    </source>
</evidence>
<evidence type="ECO:0000256" key="7">
    <source>
        <dbReference type="ARBA" id="ARBA00022692"/>
    </source>
</evidence>
<dbReference type="OrthoDB" id="9805682at2"/>
<keyword evidence="7 14" id="KW-0812">Transmembrane</keyword>
<sequence>MPAFEYEALDPRGKKARGLITADSELAARRELRGRAMAPLSIRQAEAGRSAGSSDGTGLMERLRQQDLSSRERMLVTRQLASLLGAGMPIAESLGLLAQQGGRHHMRRVLMAVRARVSEGERLSDAMQAFPKSFPAVYRAMVAAGETSGGLELVLARLADYLEKEEAVANRITGALVYPMVLSTVAVAVVALLMTFVVPRIAEQFTGMGMELPALTNFMIAASGMLTGGWPFILAGLAILVVGSGLILRQPAARLALDGLLARLPGLGGFLRKTEAARFARTMGILIESGAILPDALRAARRASSNRAFGIRLDRVLSEVESGRALTDALKAQAWFPALMLFMVAAGERSGALGEMFRRAADQMEQEIDGTIVVGLNLLEPGIILVLGLVVVVIVLSILLPILQLNTLALG</sequence>
<evidence type="ECO:0000259" key="16">
    <source>
        <dbReference type="Pfam" id="PF00482"/>
    </source>
</evidence>
<dbReference type="GO" id="GO:0015627">
    <property type="term" value="C:type II protein secretion system complex"/>
    <property type="evidence" value="ECO:0007669"/>
    <property type="project" value="InterPro"/>
</dbReference>
<comment type="subcellular location">
    <subcellularLocation>
        <location evidence="2 14">Cell inner membrane</location>
        <topology evidence="2 14">Multi-pass membrane protein</topology>
    </subcellularLocation>
</comment>
<dbReference type="PANTHER" id="PTHR30012">
    <property type="entry name" value="GENERAL SECRETION PATHWAY PROTEIN"/>
    <property type="match status" value="1"/>
</dbReference>
<dbReference type="FunFam" id="1.20.81.30:FF:000001">
    <property type="entry name" value="Type II secretion system protein F"/>
    <property type="match status" value="2"/>
</dbReference>
<feature type="transmembrane region" description="Helical" evidence="15">
    <location>
        <begin position="218"/>
        <end position="248"/>
    </location>
</feature>
<dbReference type="AlphaFoldDB" id="A0A495D320"/>
<dbReference type="Pfam" id="PF00482">
    <property type="entry name" value="T2SSF"/>
    <property type="match status" value="2"/>
</dbReference>
<evidence type="ECO:0000256" key="1">
    <source>
        <dbReference type="ARBA" id="ARBA00002684"/>
    </source>
</evidence>
<feature type="domain" description="Type II secretion system protein GspF" evidence="16">
    <location>
        <begin position="77"/>
        <end position="199"/>
    </location>
</feature>
<evidence type="ECO:0000256" key="2">
    <source>
        <dbReference type="ARBA" id="ARBA00004429"/>
    </source>
</evidence>
<comment type="function">
    <text evidence="1">Component of the type II secretion system inner membrane complex required for the energy-dependent secretion of extracellular factors such as proteases and toxins from the periplasm.</text>
</comment>
<comment type="similarity">
    <text evidence="3 14">Belongs to the GSP F family.</text>
</comment>
<dbReference type="RefSeq" id="WP_121211765.1">
    <property type="nucleotide sequence ID" value="NZ_RBIM01000005.1"/>
</dbReference>
<dbReference type="InterPro" id="IPR018076">
    <property type="entry name" value="T2SS_GspF_dom"/>
</dbReference>
<comment type="caution">
    <text evidence="17">The sequence shown here is derived from an EMBL/GenBank/DDBJ whole genome shotgun (WGS) entry which is preliminary data.</text>
</comment>
<dbReference type="GO" id="GO:0015628">
    <property type="term" value="P:protein secretion by the type II secretion system"/>
    <property type="evidence" value="ECO:0007669"/>
    <property type="project" value="InterPro"/>
</dbReference>
<dbReference type="EMBL" id="RBIM01000005">
    <property type="protein sequence ID" value="RKQ96168.1"/>
    <property type="molecule type" value="Genomic_DNA"/>
</dbReference>
<keyword evidence="9" id="KW-0106">Calcium</keyword>
<keyword evidence="4 14" id="KW-0813">Transport</keyword>
<protein>
    <recommendedName>
        <fullName evidence="13">General secretion pathway protein F</fullName>
    </recommendedName>
</protein>
<evidence type="ECO:0000313" key="18">
    <source>
        <dbReference type="Proteomes" id="UP000273675"/>
    </source>
</evidence>
<evidence type="ECO:0000256" key="10">
    <source>
        <dbReference type="ARBA" id="ARBA00022927"/>
    </source>
</evidence>
<dbReference type="Proteomes" id="UP000273675">
    <property type="component" value="Unassembled WGS sequence"/>
</dbReference>
<dbReference type="GO" id="GO:0046872">
    <property type="term" value="F:metal ion binding"/>
    <property type="evidence" value="ECO:0007669"/>
    <property type="project" value="UniProtKB-KW"/>
</dbReference>
<evidence type="ECO:0000313" key="17">
    <source>
        <dbReference type="EMBL" id="RKQ96168.1"/>
    </source>
</evidence>
<dbReference type="InterPro" id="IPR001992">
    <property type="entry name" value="T2SS_GspF/T4SS_PilC_CS"/>
</dbReference>
<evidence type="ECO:0000256" key="13">
    <source>
        <dbReference type="ARBA" id="ARBA00030750"/>
    </source>
</evidence>